<evidence type="ECO:0000256" key="9">
    <source>
        <dbReference type="ARBA" id="ARBA00023136"/>
    </source>
</evidence>
<comment type="similarity">
    <text evidence="12">Belongs to the cueball family.</text>
</comment>
<organism evidence="18 19">
    <name type="scientific">Mythimna separata</name>
    <name type="common">Oriental armyworm</name>
    <name type="synonym">Pseudaletia separata</name>
    <dbReference type="NCBI Taxonomy" id="271217"/>
    <lineage>
        <taxon>Eukaryota</taxon>
        <taxon>Metazoa</taxon>
        <taxon>Ecdysozoa</taxon>
        <taxon>Arthropoda</taxon>
        <taxon>Hexapoda</taxon>
        <taxon>Insecta</taxon>
        <taxon>Pterygota</taxon>
        <taxon>Neoptera</taxon>
        <taxon>Endopterygota</taxon>
        <taxon>Lepidoptera</taxon>
        <taxon>Glossata</taxon>
        <taxon>Ditrysia</taxon>
        <taxon>Noctuoidea</taxon>
        <taxon>Noctuidae</taxon>
        <taxon>Noctuinae</taxon>
        <taxon>Hadenini</taxon>
        <taxon>Mythimna</taxon>
    </lineage>
</organism>
<keyword evidence="6" id="KW-0221">Differentiation</keyword>
<keyword evidence="9" id="KW-0472">Membrane</keyword>
<dbReference type="InterPro" id="IPR011042">
    <property type="entry name" value="6-blade_b-propeller_TolB-like"/>
</dbReference>
<dbReference type="InterPro" id="IPR050778">
    <property type="entry name" value="Cueball_EGF_LRP_Nidogen"/>
</dbReference>
<keyword evidence="8" id="KW-0896">Oogenesis</keyword>
<keyword evidence="10 14" id="KW-1015">Disulfide bond</keyword>
<keyword evidence="19" id="KW-1185">Reference proteome</keyword>
<dbReference type="GO" id="GO:0060070">
    <property type="term" value="P:canonical Wnt signaling pathway"/>
    <property type="evidence" value="ECO:0007669"/>
    <property type="project" value="TreeGrafter"/>
</dbReference>
<keyword evidence="11" id="KW-0325">Glycoprotein</keyword>
<dbReference type="PROSITE" id="PS01186">
    <property type="entry name" value="EGF_2"/>
    <property type="match status" value="2"/>
</dbReference>
<evidence type="ECO:0000256" key="7">
    <source>
        <dbReference type="ARBA" id="ARBA00022871"/>
    </source>
</evidence>
<protein>
    <recommendedName>
        <fullName evidence="13">Protein cueball</fullName>
    </recommendedName>
</protein>
<dbReference type="SMART" id="SM00181">
    <property type="entry name" value="EGF"/>
    <property type="match status" value="2"/>
</dbReference>
<evidence type="ECO:0000256" key="14">
    <source>
        <dbReference type="PROSITE-ProRule" id="PRU00076"/>
    </source>
</evidence>
<comment type="caution">
    <text evidence="14">Lacks conserved residue(s) required for the propagation of feature annotation.</text>
</comment>
<name>A0AAD7Y9U7_MYTSE</name>
<evidence type="ECO:0000313" key="18">
    <source>
        <dbReference type="EMBL" id="KAJ8707784.1"/>
    </source>
</evidence>
<comment type="caution">
    <text evidence="18">The sequence shown here is derived from an EMBL/GenBank/DDBJ whole genome shotgun (WGS) entry which is preliminary data.</text>
</comment>
<evidence type="ECO:0000256" key="4">
    <source>
        <dbReference type="ARBA" id="ARBA00022729"/>
    </source>
</evidence>
<dbReference type="SUPFAM" id="SSF57196">
    <property type="entry name" value="EGF/Laminin"/>
    <property type="match status" value="2"/>
</dbReference>
<comment type="subcellular location">
    <subcellularLocation>
        <location evidence="1">Cell membrane</location>
        <topology evidence="1">Single-pass type I membrane protein</topology>
    </subcellularLocation>
</comment>
<dbReference type="SUPFAM" id="SSF63825">
    <property type="entry name" value="YWTD domain"/>
    <property type="match status" value="1"/>
</dbReference>
<evidence type="ECO:0000256" key="11">
    <source>
        <dbReference type="ARBA" id="ARBA00023180"/>
    </source>
</evidence>
<feature type="domain" description="EGF-like" evidence="17">
    <location>
        <begin position="317"/>
        <end position="352"/>
    </location>
</feature>
<evidence type="ECO:0000256" key="15">
    <source>
        <dbReference type="PROSITE-ProRule" id="PRU00461"/>
    </source>
</evidence>
<reference evidence="18" key="1">
    <citation type="submission" date="2023-03" db="EMBL/GenBank/DDBJ databases">
        <title>Chromosome-level genomes of two armyworms, Mythimna separata and Mythimna loreyi, provide insights into the biosynthesis and reception of sex pheromones.</title>
        <authorList>
            <person name="Zhao H."/>
        </authorList>
    </citation>
    <scope>NUCLEOTIDE SEQUENCE</scope>
    <source>
        <strain evidence="18">BeijingLab</strain>
        <tissue evidence="18">Pupa</tissue>
    </source>
</reference>
<dbReference type="GO" id="GO:0017147">
    <property type="term" value="F:Wnt-protein binding"/>
    <property type="evidence" value="ECO:0007669"/>
    <property type="project" value="TreeGrafter"/>
</dbReference>
<evidence type="ECO:0000256" key="6">
    <source>
        <dbReference type="ARBA" id="ARBA00022782"/>
    </source>
</evidence>
<dbReference type="GO" id="GO:0005886">
    <property type="term" value="C:plasma membrane"/>
    <property type="evidence" value="ECO:0007669"/>
    <property type="project" value="UniProtKB-SubCell"/>
</dbReference>
<dbReference type="AlphaFoldDB" id="A0AAD7Y9U7"/>
<feature type="disulfide bond" evidence="14">
    <location>
        <begin position="379"/>
        <end position="388"/>
    </location>
</feature>
<keyword evidence="2" id="KW-1003">Cell membrane</keyword>
<evidence type="ECO:0000256" key="16">
    <source>
        <dbReference type="SAM" id="SignalP"/>
    </source>
</evidence>
<proteinExistence type="inferred from homology"/>
<dbReference type="GO" id="GO:0007283">
    <property type="term" value="P:spermatogenesis"/>
    <property type="evidence" value="ECO:0007669"/>
    <property type="project" value="UniProtKB-KW"/>
</dbReference>
<dbReference type="PROSITE" id="PS00022">
    <property type="entry name" value="EGF_1"/>
    <property type="match status" value="2"/>
</dbReference>
<keyword evidence="4 16" id="KW-0732">Signal</keyword>
<keyword evidence="7" id="KW-0744">Spermatogenesis</keyword>
<feature type="repeat" description="LDL-receptor class B" evidence="15">
    <location>
        <begin position="156"/>
        <end position="196"/>
    </location>
</feature>
<evidence type="ECO:0000256" key="3">
    <source>
        <dbReference type="ARBA" id="ARBA00022536"/>
    </source>
</evidence>
<dbReference type="Gene3D" id="2.120.10.30">
    <property type="entry name" value="TolB, C-terminal domain"/>
    <property type="match status" value="1"/>
</dbReference>
<dbReference type="GO" id="GO:0048477">
    <property type="term" value="P:oogenesis"/>
    <property type="evidence" value="ECO:0007669"/>
    <property type="project" value="UniProtKB-KW"/>
</dbReference>
<gene>
    <name evidence="18" type="ORF">PYW07_011461</name>
</gene>
<dbReference type="SMART" id="SM00135">
    <property type="entry name" value="LY"/>
    <property type="match status" value="3"/>
</dbReference>
<sequence length="439" mass="50149">MMHCTSVLVLIALLIGLVHSFSWDIVVGRTKELRFYYNGTLTHTQDLPSTYNEVQSVTYDPVQNRVIFVAIMDYPTISISSFNLSTRQIQILFTRPQGYYARVAYDPVTQLYFWKDDIKIYSYSLNSTSSEQADVGNLLFTLDTLCHDIAVDSCGGYIYWVTEMRMERARLDGSDREVLIDSNIYDRRNLAIDQQTQKIYWTETKNKGVEEVYIESADFDGKNRTTLYIIRKAYIINAFTVSADFIYWQLYDQEAIWQLPKNSPRGVAKIIYTVTKDLCSGCHHIASNYTILEQIQGRNDCNALQDLNSSNLNPESTASICQKYCFQGNCSISTTGQPTCSCKAGYSGERCDLVNTCHDYCLHGGVCSLNEENKRVCQCTAGYDGERCDIPITRTSDSPDNATQQVIRDLRSVVRLIIQELIRILQFFSNKLDEYEAKI</sequence>
<accession>A0AAD7Y9U7</accession>
<dbReference type="Gene3D" id="2.10.25.10">
    <property type="entry name" value="Laminin"/>
    <property type="match status" value="2"/>
</dbReference>
<evidence type="ECO:0000256" key="5">
    <source>
        <dbReference type="ARBA" id="ARBA00022737"/>
    </source>
</evidence>
<feature type="domain" description="EGF-like" evidence="17">
    <location>
        <begin position="353"/>
        <end position="389"/>
    </location>
</feature>
<evidence type="ECO:0000256" key="8">
    <source>
        <dbReference type="ARBA" id="ARBA00022943"/>
    </source>
</evidence>
<evidence type="ECO:0000256" key="1">
    <source>
        <dbReference type="ARBA" id="ARBA00004251"/>
    </source>
</evidence>
<dbReference type="Proteomes" id="UP001231518">
    <property type="component" value="Chromosome 28"/>
</dbReference>
<evidence type="ECO:0000256" key="12">
    <source>
        <dbReference type="ARBA" id="ARBA00038070"/>
    </source>
</evidence>
<feature type="signal peptide" evidence="16">
    <location>
        <begin position="1"/>
        <end position="20"/>
    </location>
</feature>
<keyword evidence="5" id="KW-0677">Repeat</keyword>
<dbReference type="PROSITE" id="PS51120">
    <property type="entry name" value="LDLRB"/>
    <property type="match status" value="1"/>
</dbReference>
<feature type="chain" id="PRO_5042028071" description="Protein cueball" evidence="16">
    <location>
        <begin position="21"/>
        <end position="439"/>
    </location>
</feature>
<dbReference type="PANTHER" id="PTHR46513">
    <property type="entry name" value="VITELLOGENIN RECEPTOR-LIKE PROTEIN-RELATED-RELATED"/>
    <property type="match status" value="1"/>
</dbReference>
<keyword evidence="3 14" id="KW-0245">EGF-like domain</keyword>
<dbReference type="InterPro" id="IPR000033">
    <property type="entry name" value="LDLR_classB_rpt"/>
</dbReference>
<dbReference type="PANTHER" id="PTHR46513:SF42">
    <property type="entry name" value="PROTEIN CUEBALL"/>
    <property type="match status" value="1"/>
</dbReference>
<feature type="disulfide bond" evidence="14">
    <location>
        <begin position="342"/>
        <end position="351"/>
    </location>
</feature>
<dbReference type="PROSITE" id="PS50026">
    <property type="entry name" value="EGF_3"/>
    <property type="match status" value="2"/>
</dbReference>
<evidence type="ECO:0000256" key="13">
    <source>
        <dbReference type="ARBA" id="ARBA00040020"/>
    </source>
</evidence>
<evidence type="ECO:0000256" key="10">
    <source>
        <dbReference type="ARBA" id="ARBA00023157"/>
    </source>
</evidence>
<evidence type="ECO:0000259" key="17">
    <source>
        <dbReference type="PROSITE" id="PS50026"/>
    </source>
</evidence>
<dbReference type="EMBL" id="JARGEI010000027">
    <property type="protein sequence ID" value="KAJ8707784.1"/>
    <property type="molecule type" value="Genomic_DNA"/>
</dbReference>
<feature type="disulfide bond" evidence="14">
    <location>
        <begin position="357"/>
        <end position="367"/>
    </location>
</feature>
<dbReference type="GO" id="GO:0042813">
    <property type="term" value="F:Wnt receptor activity"/>
    <property type="evidence" value="ECO:0007669"/>
    <property type="project" value="TreeGrafter"/>
</dbReference>
<evidence type="ECO:0000313" key="19">
    <source>
        <dbReference type="Proteomes" id="UP001231518"/>
    </source>
</evidence>
<evidence type="ECO:0000256" key="2">
    <source>
        <dbReference type="ARBA" id="ARBA00022475"/>
    </source>
</evidence>
<dbReference type="InterPro" id="IPR000742">
    <property type="entry name" value="EGF"/>
</dbReference>